<gene>
    <name evidence="9" type="ORF">A11Q_609</name>
</gene>
<dbReference type="OrthoDB" id="9342590at2"/>
<keyword evidence="2 7" id="KW-0812">Transmembrane</keyword>
<dbReference type="Pfam" id="PF04347">
    <property type="entry name" value="FliO"/>
    <property type="match status" value="1"/>
</dbReference>
<keyword evidence="9" id="KW-0969">Cilium</keyword>
<evidence type="ECO:0000313" key="9">
    <source>
        <dbReference type="EMBL" id="AGH94829.1"/>
    </source>
</evidence>
<dbReference type="RefSeq" id="WP_015469319.1">
    <property type="nucleotide sequence ID" value="NC_020813.1"/>
</dbReference>
<feature type="transmembrane region" description="Helical" evidence="7">
    <location>
        <begin position="75"/>
        <end position="93"/>
    </location>
</feature>
<keyword evidence="5 7" id="KW-0975">Bacterial flagellum</keyword>
<dbReference type="GO" id="GO:0044781">
    <property type="term" value="P:bacterial-type flagellum organization"/>
    <property type="evidence" value="ECO:0007669"/>
    <property type="project" value="UniProtKB-UniRule"/>
</dbReference>
<feature type="chain" id="PRO_5004060392" description="Flagellar protein" evidence="8">
    <location>
        <begin position="21"/>
        <end position="227"/>
    </location>
</feature>
<organism evidence="9 10">
    <name type="scientific">Pseudobdellovibrio exovorus JSS</name>
    <dbReference type="NCBI Taxonomy" id="1184267"/>
    <lineage>
        <taxon>Bacteria</taxon>
        <taxon>Pseudomonadati</taxon>
        <taxon>Bdellovibrionota</taxon>
        <taxon>Bdellovibrionia</taxon>
        <taxon>Bdellovibrionales</taxon>
        <taxon>Pseudobdellovibrionaceae</taxon>
        <taxon>Pseudobdellovibrio</taxon>
    </lineage>
</organism>
<keyword evidence="10" id="KW-1185">Reference proteome</keyword>
<sequence length="227" mass="24090">MMKKFLVFSLICAFLTPALAEDVAAVAAAPAAVVESAAAPKVNTESTAKLSEDQIPLNIADGKKAAESGSATSKALASGVIIAVLLAVTYYYVRRYKFSNTVHQSNMQIKVLTQHYLGPKKSLAIVRVAGESILIGVTDTNISMLKSLSLLDDEIPAEVPESFQASLTQTGGMEAAAEGKRANVSRAAAPEANRAPADMMDELDEEFSFAGVTDTVSKKIKSMRRFS</sequence>
<evidence type="ECO:0000256" key="3">
    <source>
        <dbReference type="ARBA" id="ARBA00022989"/>
    </source>
</evidence>
<feature type="signal peptide" evidence="8">
    <location>
        <begin position="1"/>
        <end position="20"/>
    </location>
</feature>
<comment type="similarity">
    <text evidence="6 7">Belongs to the FliO/MopB family.</text>
</comment>
<dbReference type="KEGG" id="bex:A11Q_609"/>
<dbReference type="GO" id="GO:0009425">
    <property type="term" value="C:bacterial-type flagellum basal body"/>
    <property type="evidence" value="ECO:0007669"/>
    <property type="project" value="UniProtKB-SubCell"/>
</dbReference>
<proteinExistence type="inferred from homology"/>
<keyword evidence="9" id="KW-0966">Cell projection</keyword>
<dbReference type="InterPro" id="IPR022781">
    <property type="entry name" value="Flagellar_biosynth_FliO"/>
</dbReference>
<dbReference type="NCBIfam" id="TIGR03500">
    <property type="entry name" value="FliO_TIGR"/>
    <property type="match status" value="1"/>
</dbReference>
<dbReference type="PANTHER" id="PTHR38766">
    <property type="entry name" value="FLAGELLAR PROTEIN FLIO"/>
    <property type="match status" value="1"/>
</dbReference>
<evidence type="ECO:0000256" key="1">
    <source>
        <dbReference type="ARBA" id="ARBA00022475"/>
    </source>
</evidence>
<evidence type="ECO:0000313" key="10">
    <source>
        <dbReference type="Proteomes" id="UP000012040"/>
    </source>
</evidence>
<evidence type="ECO:0000256" key="5">
    <source>
        <dbReference type="ARBA" id="ARBA00023143"/>
    </source>
</evidence>
<dbReference type="InterPro" id="IPR052205">
    <property type="entry name" value="FliO/MopB"/>
</dbReference>
<keyword evidence="3 7" id="KW-1133">Transmembrane helix</keyword>
<dbReference type="PANTHER" id="PTHR38766:SF1">
    <property type="entry name" value="FLAGELLAR PROTEIN FLIO"/>
    <property type="match status" value="1"/>
</dbReference>
<keyword evidence="9" id="KW-0282">Flagellum</keyword>
<protein>
    <recommendedName>
        <fullName evidence="7">Flagellar protein</fullName>
    </recommendedName>
</protein>
<dbReference type="AlphaFoldDB" id="M4VNX2"/>
<evidence type="ECO:0000256" key="7">
    <source>
        <dbReference type="RuleBase" id="RU362064"/>
    </source>
</evidence>
<evidence type="ECO:0000256" key="4">
    <source>
        <dbReference type="ARBA" id="ARBA00023136"/>
    </source>
</evidence>
<reference evidence="9 10" key="1">
    <citation type="journal article" date="2013" name="ISME J.">
        <title>By their genes ye shall know them: genomic signatures of predatory bacteria.</title>
        <authorList>
            <person name="Pasternak Z."/>
            <person name="Pietrokovski S."/>
            <person name="Rotem O."/>
            <person name="Gophna U."/>
            <person name="Lurie-Weinberger M.N."/>
            <person name="Jurkevitch E."/>
        </authorList>
    </citation>
    <scope>NUCLEOTIDE SEQUENCE [LARGE SCALE GENOMIC DNA]</scope>
    <source>
        <strain evidence="9 10">JSS</strain>
    </source>
</reference>
<accession>M4VNX2</accession>
<comment type="subcellular location">
    <subcellularLocation>
        <location evidence="7">Cell membrane</location>
    </subcellularLocation>
    <subcellularLocation>
        <location evidence="7">Bacterial flagellum basal body</location>
    </subcellularLocation>
</comment>
<dbReference type="eggNOG" id="COG3190">
    <property type="taxonomic scope" value="Bacteria"/>
</dbReference>
<name>M4VNX2_9BACT</name>
<evidence type="ECO:0000256" key="8">
    <source>
        <dbReference type="SAM" id="SignalP"/>
    </source>
</evidence>
<dbReference type="GO" id="GO:0005886">
    <property type="term" value="C:plasma membrane"/>
    <property type="evidence" value="ECO:0007669"/>
    <property type="project" value="UniProtKB-SubCell"/>
</dbReference>
<dbReference type="HOGENOM" id="CLU_1192914_0_0_7"/>
<keyword evidence="4 7" id="KW-0472">Membrane</keyword>
<keyword evidence="1 7" id="KW-1003">Cell membrane</keyword>
<evidence type="ECO:0000256" key="2">
    <source>
        <dbReference type="ARBA" id="ARBA00022692"/>
    </source>
</evidence>
<evidence type="ECO:0000256" key="6">
    <source>
        <dbReference type="ARBA" id="ARBA00037937"/>
    </source>
</evidence>
<keyword evidence="8" id="KW-0732">Signal</keyword>
<dbReference type="PATRIC" id="fig|1184267.3.peg.619"/>
<dbReference type="Proteomes" id="UP000012040">
    <property type="component" value="Chromosome"/>
</dbReference>
<dbReference type="EMBL" id="CP003537">
    <property type="protein sequence ID" value="AGH94829.1"/>
    <property type="molecule type" value="Genomic_DNA"/>
</dbReference>
<dbReference type="STRING" id="1184267.A11Q_609"/>